<dbReference type="Pfam" id="PF09186">
    <property type="entry name" value="DUF1949"/>
    <property type="match status" value="1"/>
</dbReference>
<dbReference type="SUPFAM" id="SSF54211">
    <property type="entry name" value="Ribosomal protein S5 domain 2-like"/>
    <property type="match status" value="1"/>
</dbReference>
<dbReference type="GO" id="GO:0006446">
    <property type="term" value="P:regulation of translational initiation"/>
    <property type="evidence" value="ECO:0007669"/>
    <property type="project" value="TreeGrafter"/>
</dbReference>
<evidence type="ECO:0000259" key="3">
    <source>
        <dbReference type="Pfam" id="PF09186"/>
    </source>
</evidence>
<dbReference type="STRING" id="555088.DealDRAFT_0436"/>
<dbReference type="Pfam" id="PF01205">
    <property type="entry name" value="Impact_N"/>
    <property type="match status" value="1"/>
</dbReference>
<dbReference type="InterPro" id="IPR036956">
    <property type="entry name" value="Impact_N_sf"/>
</dbReference>
<feature type="domain" description="Impact N-terminal" evidence="2">
    <location>
        <begin position="21"/>
        <end position="123"/>
    </location>
</feature>
<comment type="caution">
    <text evidence="4">The sequence shown here is derived from an EMBL/GenBank/DDBJ whole genome shotgun (WGS) entry which is preliminary data.</text>
</comment>
<dbReference type="Gene3D" id="3.30.230.30">
    <property type="entry name" value="Impact, N-terminal domain"/>
    <property type="match status" value="1"/>
</dbReference>
<dbReference type="RefSeq" id="WP_008514429.1">
    <property type="nucleotide sequence ID" value="NZ_ACJM01000002.1"/>
</dbReference>
<dbReference type="eggNOG" id="COG1739">
    <property type="taxonomic scope" value="Bacteria"/>
</dbReference>
<dbReference type="InterPro" id="IPR035647">
    <property type="entry name" value="EFG_III/V"/>
</dbReference>
<protein>
    <recommendedName>
        <fullName evidence="6">Impact N-terminal domain-containing protein</fullName>
    </recommendedName>
</protein>
<dbReference type="PANTHER" id="PTHR16301:SF20">
    <property type="entry name" value="IMPACT FAMILY MEMBER YIGZ"/>
    <property type="match status" value="1"/>
</dbReference>
<accession>C0GDM3</accession>
<name>C0GDM3_DETAL</name>
<reference evidence="4 5" key="1">
    <citation type="submission" date="2009-02" db="EMBL/GenBank/DDBJ databases">
        <title>Sequencing of the draft genome and assembly of Dethiobacter alkaliphilus AHT 1.</title>
        <authorList>
            <consortium name="US DOE Joint Genome Institute (JGI-PGF)"/>
            <person name="Lucas S."/>
            <person name="Copeland A."/>
            <person name="Lapidus A."/>
            <person name="Glavina del Rio T."/>
            <person name="Dalin E."/>
            <person name="Tice H."/>
            <person name="Bruce D."/>
            <person name="Goodwin L."/>
            <person name="Pitluck S."/>
            <person name="Larimer F."/>
            <person name="Land M.L."/>
            <person name="Hauser L."/>
            <person name="Muyzer G."/>
        </authorList>
    </citation>
    <scope>NUCLEOTIDE SEQUENCE [LARGE SCALE GENOMIC DNA]</scope>
    <source>
        <strain evidence="4 5">AHT 1</strain>
    </source>
</reference>
<proteinExistence type="inferred from homology"/>
<comment type="similarity">
    <text evidence="1">Belongs to the IMPACT family.</text>
</comment>
<dbReference type="Gene3D" id="3.30.70.240">
    <property type="match status" value="1"/>
</dbReference>
<keyword evidence="5" id="KW-1185">Reference proteome</keyword>
<dbReference type="InterPro" id="IPR001498">
    <property type="entry name" value="Impact_N"/>
</dbReference>
<dbReference type="EMBL" id="ACJM01000002">
    <property type="protein sequence ID" value="EEG78506.1"/>
    <property type="molecule type" value="Genomic_DNA"/>
</dbReference>
<dbReference type="InterPro" id="IPR020568">
    <property type="entry name" value="Ribosomal_Su5_D2-typ_SF"/>
</dbReference>
<dbReference type="SUPFAM" id="SSF54980">
    <property type="entry name" value="EF-G C-terminal domain-like"/>
    <property type="match status" value="1"/>
</dbReference>
<dbReference type="PANTHER" id="PTHR16301">
    <property type="entry name" value="IMPACT-RELATED"/>
    <property type="match status" value="1"/>
</dbReference>
<dbReference type="GO" id="GO:0005737">
    <property type="term" value="C:cytoplasm"/>
    <property type="evidence" value="ECO:0007669"/>
    <property type="project" value="TreeGrafter"/>
</dbReference>
<dbReference type="InterPro" id="IPR023582">
    <property type="entry name" value="Impact"/>
</dbReference>
<evidence type="ECO:0000313" key="5">
    <source>
        <dbReference type="Proteomes" id="UP000006443"/>
    </source>
</evidence>
<evidence type="ECO:0000313" key="4">
    <source>
        <dbReference type="EMBL" id="EEG78506.1"/>
    </source>
</evidence>
<evidence type="ECO:0008006" key="6">
    <source>
        <dbReference type="Google" id="ProtNLM"/>
    </source>
</evidence>
<organism evidence="4 5">
    <name type="scientific">Dethiobacter alkaliphilus AHT 1</name>
    <dbReference type="NCBI Taxonomy" id="555088"/>
    <lineage>
        <taxon>Bacteria</taxon>
        <taxon>Bacillati</taxon>
        <taxon>Bacillota</taxon>
        <taxon>Dethiobacteria</taxon>
        <taxon>Dethiobacterales</taxon>
        <taxon>Dethiobacteraceae</taxon>
        <taxon>Dethiobacter</taxon>
    </lineage>
</organism>
<dbReference type="AlphaFoldDB" id="C0GDM3"/>
<feature type="domain" description="UPF0029" evidence="3">
    <location>
        <begin position="143"/>
        <end position="197"/>
    </location>
</feature>
<sequence length="207" mass="21804">MSDSFTTVARNVRVKIAVGACRFIASVAKTETEAEAKAFIEKVSGEFADATHNVYAYRIGVGDGAVSRQSDDGEPAGSSGSPMLQALEKAGLTNVTVVGTRYFGGVKLGIGGLVRAYRACAEAGLAEAGEKTEVFKEVIKILVSYDLLGNVIREIGAVDGEVDGVDYQENGVCVTCLLPLTKVETLKAQLVESTRGNVTVEIGHNNR</sequence>
<gene>
    <name evidence="4" type="ORF">DealDRAFT_0436</name>
</gene>
<dbReference type="Proteomes" id="UP000006443">
    <property type="component" value="Unassembled WGS sequence"/>
</dbReference>
<dbReference type="InterPro" id="IPR015269">
    <property type="entry name" value="UPF0029_Impact_C"/>
</dbReference>
<evidence type="ECO:0000256" key="1">
    <source>
        <dbReference type="ARBA" id="ARBA00007665"/>
    </source>
</evidence>
<evidence type="ECO:0000259" key="2">
    <source>
        <dbReference type="Pfam" id="PF01205"/>
    </source>
</evidence>